<dbReference type="AlphaFoldDB" id="U3BIT7"/>
<accession>U3BIT7</accession>
<organism evidence="1 2">
    <name type="scientific">Vibrio proteolyticus NBRC 13287</name>
    <dbReference type="NCBI Taxonomy" id="1219065"/>
    <lineage>
        <taxon>Bacteria</taxon>
        <taxon>Pseudomonadati</taxon>
        <taxon>Pseudomonadota</taxon>
        <taxon>Gammaproteobacteria</taxon>
        <taxon>Vibrionales</taxon>
        <taxon>Vibrionaceae</taxon>
        <taxon>Vibrio</taxon>
    </lineage>
</organism>
<dbReference type="RefSeq" id="WP_021707509.1">
    <property type="nucleotide sequence ID" value="NZ_BATJ01000037.1"/>
</dbReference>
<proteinExistence type="predicted"/>
<keyword evidence="2" id="KW-1185">Reference proteome</keyword>
<evidence type="ECO:0000313" key="2">
    <source>
        <dbReference type="Proteomes" id="UP000016570"/>
    </source>
</evidence>
<reference evidence="1 2" key="1">
    <citation type="submission" date="2013-09" db="EMBL/GenBank/DDBJ databases">
        <title>Whole genome shotgun sequence of Vibrio proteolyticus NBRC 13287.</title>
        <authorList>
            <person name="Isaki S."/>
            <person name="Hosoyama A."/>
            <person name="Numata M."/>
            <person name="Hashimoto M."/>
            <person name="Hosoyama Y."/>
            <person name="Tsuchikane K."/>
            <person name="Noguchi M."/>
            <person name="Hirakata S."/>
            <person name="Ichikawa N."/>
            <person name="Ohji S."/>
            <person name="Yamazoe A."/>
            <person name="Fujita N."/>
        </authorList>
    </citation>
    <scope>NUCLEOTIDE SEQUENCE [LARGE SCALE GENOMIC DNA]</scope>
    <source>
        <strain evidence="1 2">NBRC 13287</strain>
    </source>
</reference>
<dbReference type="EMBL" id="BATJ01000037">
    <property type="protein sequence ID" value="GAD69549.1"/>
    <property type="molecule type" value="Genomic_DNA"/>
</dbReference>
<dbReference type="STRING" id="1219065.VPR01S_37_00140"/>
<name>U3BIT7_VIBPR</name>
<sequence>MKLKLTVEQEKLEEMLLNSIDTAFLKITKSQTKASIKEKLKTLSVQERRELFWDSVSVASDYPPSLKQDTNFVDHCIEKYFQSL</sequence>
<dbReference type="Proteomes" id="UP000016570">
    <property type="component" value="Unassembled WGS sequence"/>
</dbReference>
<evidence type="ECO:0000313" key="1">
    <source>
        <dbReference type="EMBL" id="GAD69549.1"/>
    </source>
</evidence>
<gene>
    <name evidence="1" type="ORF">VPR01S_37_00140</name>
</gene>
<protein>
    <submittedName>
        <fullName evidence="1">Uncharacterized protein</fullName>
    </submittedName>
</protein>
<comment type="caution">
    <text evidence="1">The sequence shown here is derived from an EMBL/GenBank/DDBJ whole genome shotgun (WGS) entry which is preliminary data.</text>
</comment>